<sequence length="67" mass="8060">MEYLFTPSDYIYFIGVFIYFTGTYPIFSRSAISPTVLRERVNERLEDITRRFLIEDIGKFNQIVIFH</sequence>
<evidence type="ECO:0000313" key="2">
    <source>
        <dbReference type="EMBL" id="EMA09614.1"/>
    </source>
</evidence>
<evidence type="ECO:0000313" key="3">
    <source>
        <dbReference type="Proteomes" id="UP000011659"/>
    </source>
</evidence>
<reference evidence="2 3" key="1">
    <citation type="journal article" date="2014" name="PLoS Genet.">
        <title>Phylogenetically driven sequencing of extremely halophilic archaea reveals strategies for static and dynamic osmo-response.</title>
        <authorList>
            <person name="Becker E.A."/>
            <person name="Seitzer P.M."/>
            <person name="Tritt A."/>
            <person name="Larsen D."/>
            <person name="Krusor M."/>
            <person name="Yao A.I."/>
            <person name="Wu D."/>
            <person name="Madern D."/>
            <person name="Eisen J.A."/>
            <person name="Darling A.E."/>
            <person name="Facciotti M.T."/>
        </authorList>
    </citation>
    <scope>NUCLEOTIDE SEQUENCE [LARGE SCALE GENOMIC DNA]</scope>
    <source>
        <strain evidence="2 3">ATCC 33800</strain>
    </source>
</reference>
<proteinExistence type="predicted"/>
<dbReference type="Proteomes" id="UP000011659">
    <property type="component" value="Unassembled WGS sequence"/>
</dbReference>
<organism evidence="2 3">
    <name type="scientific">Haloarcula marismortui ATCC 33800</name>
    <dbReference type="NCBI Taxonomy" id="662476"/>
    <lineage>
        <taxon>Archaea</taxon>
        <taxon>Methanobacteriati</taxon>
        <taxon>Methanobacteriota</taxon>
        <taxon>Stenosarchaea group</taxon>
        <taxon>Halobacteria</taxon>
        <taxon>Halobacteriales</taxon>
        <taxon>Haloarculaceae</taxon>
        <taxon>Haloarcula</taxon>
    </lineage>
</organism>
<keyword evidence="1" id="KW-0812">Transmembrane</keyword>
<protein>
    <submittedName>
        <fullName evidence="2">Uncharacterized protein</fullName>
    </submittedName>
</protein>
<feature type="transmembrane region" description="Helical" evidence="1">
    <location>
        <begin position="12"/>
        <end position="32"/>
    </location>
</feature>
<keyword evidence="3" id="KW-1185">Reference proteome</keyword>
<keyword evidence="1" id="KW-1133">Transmembrane helix</keyword>
<keyword evidence="1" id="KW-0472">Membrane</keyword>
<dbReference type="AlphaFoldDB" id="M0JNS8"/>
<gene>
    <name evidence="2" type="ORF">C436_18861</name>
</gene>
<name>M0JNS8_9EURY</name>
<dbReference type="EMBL" id="AOLR01000043">
    <property type="protein sequence ID" value="EMA09614.1"/>
    <property type="molecule type" value="Genomic_DNA"/>
</dbReference>
<accession>M0JNS8</accession>
<comment type="caution">
    <text evidence="2">The sequence shown here is derived from an EMBL/GenBank/DDBJ whole genome shotgun (WGS) entry which is preliminary data.</text>
</comment>
<evidence type="ECO:0000256" key="1">
    <source>
        <dbReference type="SAM" id="Phobius"/>
    </source>
</evidence>